<evidence type="ECO:0000256" key="2">
    <source>
        <dbReference type="PROSITE-ProRule" id="PRU00335"/>
    </source>
</evidence>
<keyword evidence="1 2" id="KW-0238">DNA-binding</keyword>
<feature type="domain" description="HTH tetR-type" evidence="3">
    <location>
        <begin position="2"/>
        <end position="62"/>
    </location>
</feature>
<dbReference type="AlphaFoldDB" id="A0A5N1BFQ8"/>
<accession>A0A5N1BFQ8</accession>
<keyword evidence="5" id="KW-1185">Reference proteome</keyword>
<dbReference type="InterPro" id="IPR039532">
    <property type="entry name" value="TetR_C_Firmicutes"/>
</dbReference>
<dbReference type="Pfam" id="PF14278">
    <property type="entry name" value="TetR_C_8"/>
    <property type="match status" value="1"/>
</dbReference>
<evidence type="ECO:0000313" key="5">
    <source>
        <dbReference type="Proteomes" id="UP000326476"/>
    </source>
</evidence>
<proteinExistence type="predicted"/>
<dbReference type="EMBL" id="VYVN01000029">
    <property type="protein sequence ID" value="KAA9238140.1"/>
    <property type="molecule type" value="Genomic_DNA"/>
</dbReference>
<dbReference type="PROSITE" id="PS50977">
    <property type="entry name" value="HTH_TETR_2"/>
    <property type="match status" value="1"/>
</dbReference>
<name>A0A5N1BFQ8_9LACT</name>
<feature type="DNA-binding region" description="H-T-H motif" evidence="2">
    <location>
        <begin position="25"/>
        <end position="44"/>
    </location>
</feature>
<gene>
    <name evidence="4" type="ORF">F6I34_08870</name>
</gene>
<organism evidence="4 5">
    <name type="scientific">Aerococcus tenax</name>
    <dbReference type="NCBI Taxonomy" id="3078812"/>
    <lineage>
        <taxon>Bacteria</taxon>
        <taxon>Bacillati</taxon>
        <taxon>Bacillota</taxon>
        <taxon>Bacilli</taxon>
        <taxon>Lactobacillales</taxon>
        <taxon>Aerococcaceae</taxon>
        <taxon>Aerococcus</taxon>
    </lineage>
</organism>
<sequence length="178" mass="20811">MPLAKDKIITAYYDLVIESRSPDISVDQIIKKSGTSRSTFYRNFLDKYDVMNKVFLVDYKKGKPQTIDQVKPFIDSIIKTLEQKSDYYQVILTVSNTNDFYNYLYHFIYNWFKQAFSKQTKPPFQNTDINFVSRYTASAITYTITQWLKNDQNLAGSQLSESLYDSLPLHLLKETSNA</sequence>
<dbReference type="InterPro" id="IPR009057">
    <property type="entry name" value="Homeodomain-like_sf"/>
</dbReference>
<dbReference type="Gene3D" id="1.10.357.10">
    <property type="entry name" value="Tetracycline Repressor, domain 2"/>
    <property type="match status" value="1"/>
</dbReference>
<dbReference type="GO" id="GO:0003677">
    <property type="term" value="F:DNA binding"/>
    <property type="evidence" value="ECO:0007669"/>
    <property type="project" value="UniProtKB-UniRule"/>
</dbReference>
<evidence type="ECO:0000313" key="4">
    <source>
        <dbReference type="EMBL" id="KAA9238140.1"/>
    </source>
</evidence>
<comment type="caution">
    <text evidence="4">The sequence shown here is derived from an EMBL/GenBank/DDBJ whole genome shotgun (WGS) entry which is preliminary data.</text>
</comment>
<dbReference type="RefSeq" id="WP_111822128.1">
    <property type="nucleotide sequence ID" value="NZ_QMGY01000003.1"/>
</dbReference>
<protein>
    <recommendedName>
        <fullName evidence="3">HTH tetR-type domain-containing protein</fullName>
    </recommendedName>
</protein>
<dbReference type="Proteomes" id="UP000326476">
    <property type="component" value="Unassembled WGS sequence"/>
</dbReference>
<reference evidence="5" key="1">
    <citation type="submission" date="2019-09" db="EMBL/GenBank/DDBJ databases">
        <title>Draft genome sequence assemblies of isolates from the urinary tract.</title>
        <authorList>
            <person name="Mores C.R."/>
            <person name="Putonti C."/>
            <person name="Wolfe A.J."/>
        </authorList>
    </citation>
    <scope>NUCLEOTIDE SEQUENCE [LARGE SCALE GENOMIC DNA]</scope>
    <source>
        <strain evidence="5">UMB8614</strain>
    </source>
</reference>
<dbReference type="SUPFAM" id="SSF46689">
    <property type="entry name" value="Homeodomain-like"/>
    <property type="match status" value="1"/>
</dbReference>
<evidence type="ECO:0000256" key="1">
    <source>
        <dbReference type="ARBA" id="ARBA00023125"/>
    </source>
</evidence>
<dbReference type="InterPro" id="IPR001647">
    <property type="entry name" value="HTH_TetR"/>
</dbReference>
<evidence type="ECO:0000259" key="3">
    <source>
        <dbReference type="PROSITE" id="PS50977"/>
    </source>
</evidence>